<dbReference type="RefSeq" id="WP_037906866.1">
    <property type="nucleotide sequence ID" value="NZ_JEMU01000005.1"/>
</dbReference>
<sequence>MSRFSTSSLCFAVPMVFLSQAALADLTPAQVWGDWQQYMEGMGYSVQGQQSASGNNLTVSDIQLGFEMPDQAGSMNMSMGTIVFVGQGDGSVAVVMPETLPMVMTGTDGTSSSAFKLTMDYIQTGHSMIVSGTPEQMNYAYTADTFGLKLQQLEADGEVIGPETARFDVTGTGLVSNTSMTIGDLRDYQQTGSVGGISYDLFVDNPQEGNQVSLNGNLQNLEMSAEGAIPLLLEKASDTSAMIKAGFEITGAFNAGSSATAMQVTDPVNGDMSLNTSSQGSRLSVDLGADGVSYGGGQTNLQVTMNVADLPFPIELSMAQSAFNLAIPVSKSDEQQDFAFGLTMGDFQMSDLIWGIFDPAGQLPRDPATLVIDLAGKAKLLVDYLDPKVAENMGADVPGEVEAVTINKLLLDAVGAKFEADGQVALDNTDKTTIPGFPKPVGSISFTLDGANGLIDKLVSMGLIPADQAMMPRMMMGMITVPAGGPDQLKSKIDFTTDGQILANGQRIK</sequence>
<evidence type="ECO:0000256" key="1">
    <source>
        <dbReference type="SAM" id="SignalP"/>
    </source>
</evidence>
<feature type="signal peptide" evidence="1">
    <location>
        <begin position="1"/>
        <end position="24"/>
    </location>
</feature>
<keyword evidence="1" id="KW-0732">Signal</keyword>
<proteinExistence type="predicted"/>
<gene>
    <name evidence="2" type="ORF">PM02_07510</name>
</gene>
<evidence type="ECO:0000313" key="2">
    <source>
        <dbReference type="EMBL" id="KAJ03661.1"/>
    </source>
</evidence>
<name>A0A061SPQ6_9RHOB</name>
<dbReference type="STRING" id="83219.PM02_07510"/>
<accession>A0A061SPQ6</accession>
<evidence type="ECO:0000313" key="3">
    <source>
        <dbReference type="Proteomes" id="UP000027337"/>
    </source>
</evidence>
<feature type="chain" id="PRO_5001606663" description="DUF2125 domain-containing protein" evidence="1">
    <location>
        <begin position="25"/>
        <end position="509"/>
    </location>
</feature>
<organism evidence="2 3">
    <name type="scientific">Sulfitobacter mediterraneus</name>
    <dbReference type="NCBI Taxonomy" id="83219"/>
    <lineage>
        <taxon>Bacteria</taxon>
        <taxon>Pseudomonadati</taxon>
        <taxon>Pseudomonadota</taxon>
        <taxon>Alphaproteobacteria</taxon>
        <taxon>Rhodobacterales</taxon>
        <taxon>Roseobacteraceae</taxon>
        <taxon>Sulfitobacter</taxon>
    </lineage>
</organism>
<keyword evidence="3" id="KW-1185">Reference proteome</keyword>
<evidence type="ECO:0008006" key="4">
    <source>
        <dbReference type="Google" id="ProtNLM"/>
    </source>
</evidence>
<dbReference type="EMBL" id="JEMU01000005">
    <property type="protein sequence ID" value="KAJ03661.1"/>
    <property type="molecule type" value="Genomic_DNA"/>
</dbReference>
<dbReference type="AlphaFoldDB" id="A0A061SPQ6"/>
<comment type="caution">
    <text evidence="2">The sequence shown here is derived from an EMBL/GenBank/DDBJ whole genome shotgun (WGS) entry which is preliminary data.</text>
</comment>
<dbReference type="Proteomes" id="UP000027337">
    <property type="component" value="Unassembled WGS sequence"/>
</dbReference>
<dbReference type="eggNOG" id="COG2982">
    <property type="taxonomic scope" value="Bacteria"/>
</dbReference>
<reference evidence="2 3" key="1">
    <citation type="journal article" date="2014" name="Genome Announc.">
        <title>Draft Genome Sequences of Two Isolates of the Roseobacter Group, Sulfitobacter sp. Strains 3SOLIMAR09 and 1FIGIMAR09, from Harbors of Mallorca Island (Mediterranean Sea).</title>
        <authorList>
            <person name="Mas-Llado M."/>
            <person name="Pina-Villalonga J.M."/>
            <person name="Brunet-Galmes I."/>
            <person name="Nogales B."/>
            <person name="Bosch R."/>
        </authorList>
    </citation>
    <scope>NUCLEOTIDE SEQUENCE [LARGE SCALE GENOMIC DNA]</scope>
    <source>
        <strain evidence="2 3">1FIGIMAR09</strain>
    </source>
</reference>
<protein>
    <recommendedName>
        <fullName evidence="4">DUF2125 domain-containing protein</fullName>
    </recommendedName>
</protein>